<sequence>MYKTKLQELCHEKRWRLPSYSSMKDGPDHNPRFKSSVSVNGLSFHSSVSSKSYKHSQNDAAMLAYLHFTTSPSVEPSVGEPEIGETFKGPEIYLQVSPDKNDVQCQYKSRLQNYARCKILESPVYYNITEGPAHAPRFKATVTVDGHTFESLEFFTNLKQAEHAAAKVALTSLSFDGFQEEDYGFYKNLLQEFCQREDLSMPEYKTKKSGASHMPTFFCTVDVEGEVFYGKAGKSKKVAEIKAAKVAYTALIESGQSQRNGLSSPTIEVDRASKSTCISDLAVTVDSENLQEKSSVSSSLVAKYAYNSEGKAALMKSIPCMDDTLSSFHMPTSPEGCSFPSPPMTMTQLPDVSSLSISNSSVGTPTETRSYLLCNRVRVYTCIPEIIFPNGITLLPISNNQWVAVSLEFPNETN</sequence>
<accession>A0ACC0XS99</accession>
<dbReference type="EMBL" id="CM047746">
    <property type="protein sequence ID" value="KAJ0021432.1"/>
    <property type="molecule type" value="Genomic_DNA"/>
</dbReference>
<proteinExistence type="predicted"/>
<organism evidence="1 2">
    <name type="scientific">Pistacia integerrima</name>
    <dbReference type="NCBI Taxonomy" id="434235"/>
    <lineage>
        <taxon>Eukaryota</taxon>
        <taxon>Viridiplantae</taxon>
        <taxon>Streptophyta</taxon>
        <taxon>Embryophyta</taxon>
        <taxon>Tracheophyta</taxon>
        <taxon>Spermatophyta</taxon>
        <taxon>Magnoliopsida</taxon>
        <taxon>eudicotyledons</taxon>
        <taxon>Gunneridae</taxon>
        <taxon>Pentapetalae</taxon>
        <taxon>rosids</taxon>
        <taxon>malvids</taxon>
        <taxon>Sapindales</taxon>
        <taxon>Anacardiaceae</taxon>
        <taxon>Pistacia</taxon>
    </lineage>
</organism>
<dbReference type="Proteomes" id="UP001163603">
    <property type="component" value="Chromosome 11"/>
</dbReference>
<keyword evidence="2" id="KW-1185">Reference proteome</keyword>
<reference evidence="2" key="1">
    <citation type="journal article" date="2023" name="G3 (Bethesda)">
        <title>Genome assembly and association tests identify interacting loci associated with vigor, precocity, and sex in interspecific pistachio rootstocks.</title>
        <authorList>
            <person name="Palmer W."/>
            <person name="Jacygrad E."/>
            <person name="Sagayaradj S."/>
            <person name="Cavanaugh K."/>
            <person name="Han R."/>
            <person name="Bertier L."/>
            <person name="Beede B."/>
            <person name="Kafkas S."/>
            <person name="Golino D."/>
            <person name="Preece J."/>
            <person name="Michelmore R."/>
        </authorList>
    </citation>
    <scope>NUCLEOTIDE SEQUENCE [LARGE SCALE GENOMIC DNA]</scope>
</reference>
<evidence type="ECO:0000313" key="2">
    <source>
        <dbReference type="Proteomes" id="UP001163603"/>
    </source>
</evidence>
<protein>
    <submittedName>
        <fullName evidence="1">Uncharacterized protein</fullName>
    </submittedName>
</protein>
<evidence type="ECO:0000313" key="1">
    <source>
        <dbReference type="EMBL" id="KAJ0021432.1"/>
    </source>
</evidence>
<comment type="caution">
    <text evidence="1">The sequence shown here is derived from an EMBL/GenBank/DDBJ whole genome shotgun (WGS) entry which is preliminary data.</text>
</comment>
<gene>
    <name evidence="1" type="ORF">Pint_31568</name>
</gene>
<name>A0ACC0XS99_9ROSI</name>